<dbReference type="Proteomes" id="UP001497623">
    <property type="component" value="Unassembled WGS sequence"/>
</dbReference>
<evidence type="ECO:0000313" key="3">
    <source>
        <dbReference type="EMBL" id="CAL4215836.1"/>
    </source>
</evidence>
<evidence type="ECO:0000259" key="2">
    <source>
        <dbReference type="PROSITE" id="PS50994"/>
    </source>
</evidence>
<comment type="caution">
    <text evidence="3">The sequence shown here is derived from an EMBL/GenBank/DDBJ whole genome shotgun (WGS) entry which is preliminary data.</text>
</comment>
<gene>
    <name evidence="3" type="ORF">MNOR_LOCUS38723</name>
</gene>
<sequence>AGEMVRKGKDGALHLRQIRHYLETGAYLPSVHIAEKNGIRKSSKKFKIDENKLYYIGPKGNEKRLVLYTTEEKSKIFEEAHIMHKTGEHCGRTKTLRRLVDKYYWTNMVEDVVALIVKCKTCEFNKLNRPNQRYVRVTEPWEVVSIDIIGQVVTSERGHVFVAIIIDMFTKFTIAVPLRDTTVVDLSNSLQTAIFQHGPPRKFVSDQNEEFIRELNQTLESDIGLVNNVGSVEKTQINRPDEASIKTSLLQHCLESGSNWDDSLQKKVYEINTSHITASGHTPFYLMYHRQVRSLDSTSSLQMSSSSKPTFVVRDIERYMEDRNQKATEIINQVLLGATNVADSVDSLMQSSLIETEGDDGTINITGSTGSIKYEGDTVQVIAGEADLDDQNFTHVTQLTDGQIIHDSGGSVYEMADGEGHVVVVSDGLAGIEDDGTEQMEGQHMVVVQPAAGGDQSVIMLTENQVIMETVDGQQFAYMQDT</sequence>
<dbReference type="Gene3D" id="1.10.340.70">
    <property type="match status" value="1"/>
</dbReference>
<dbReference type="EC" id="2.7.7.49" evidence="1"/>
<protein>
    <recommendedName>
        <fullName evidence="1">RNA-directed DNA polymerase</fullName>
        <ecNumber evidence="1">2.7.7.49</ecNumber>
    </recommendedName>
</protein>
<evidence type="ECO:0000313" key="4">
    <source>
        <dbReference type="Proteomes" id="UP001497623"/>
    </source>
</evidence>
<dbReference type="InterPro" id="IPR036397">
    <property type="entry name" value="RNaseH_sf"/>
</dbReference>
<organism evidence="3 4">
    <name type="scientific">Meganyctiphanes norvegica</name>
    <name type="common">Northern krill</name>
    <name type="synonym">Thysanopoda norvegica</name>
    <dbReference type="NCBI Taxonomy" id="48144"/>
    <lineage>
        <taxon>Eukaryota</taxon>
        <taxon>Metazoa</taxon>
        <taxon>Ecdysozoa</taxon>
        <taxon>Arthropoda</taxon>
        <taxon>Crustacea</taxon>
        <taxon>Multicrustacea</taxon>
        <taxon>Malacostraca</taxon>
        <taxon>Eumalacostraca</taxon>
        <taxon>Eucarida</taxon>
        <taxon>Euphausiacea</taxon>
        <taxon>Euphausiidae</taxon>
        <taxon>Meganyctiphanes</taxon>
    </lineage>
</organism>
<dbReference type="InterPro" id="IPR012337">
    <property type="entry name" value="RNaseH-like_sf"/>
</dbReference>
<dbReference type="GO" id="GO:0003676">
    <property type="term" value="F:nucleic acid binding"/>
    <property type="evidence" value="ECO:0007669"/>
    <property type="project" value="InterPro"/>
</dbReference>
<dbReference type="InterPro" id="IPR050951">
    <property type="entry name" value="Retrovirus_Pol_polyprotein"/>
</dbReference>
<dbReference type="InterPro" id="IPR041588">
    <property type="entry name" value="Integrase_H2C2"/>
</dbReference>
<dbReference type="GO" id="GO:0015074">
    <property type="term" value="P:DNA integration"/>
    <property type="evidence" value="ECO:0007669"/>
    <property type="project" value="InterPro"/>
</dbReference>
<name>A0AAV2SN91_MEGNR</name>
<dbReference type="EMBL" id="CAXKWB010091187">
    <property type="protein sequence ID" value="CAL4215836.1"/>
    <property type="molecule type" value="Genomic_DNA"/>
</dbReference>
<dbReference type="Gene3D" id="3.30.420.10">
    <property type="entry name" value="Ribonuclease H-like superfamily/Ribonuclease H"/>
    <property type="match status" value="1"/>
</dbReference>
<proteinExistence type="predicted"/>
<dbReference type="AlphaFoldDB" id="A0AAV2SN91"/>
<dbReference type="Pfam" id="PF17921">
    <property type="entry name" value="Integrase_H2C2"/>
    <property type="match status" value="1"/>
</dbReference>
<dbReference type="GO" id="GO:0003964">
    <property type="term" value="F:RNA-directed DNA polymerase activity"/>
    <property type="evidence" value="ECO:0007669"/>
    <property type="project" value="UniProtKB-EC"/>
</dbReference>
<evidence type="ECO:0000256" key="1">
    <source>
        <dbReference type="ARBA" id="ARBA00012493"/>
    </source>
</evidence>
<dbReference type="PANTHER" id="PTHR37984:SF5">
    <property type="entry name" value="PROTEIN NYNRIN-LIKE"/>
    <property type="match status" value="1"/>
</dbReference>
<keyword evidence="4" id="KW-1185">Reference proteome</keyword>
<dbReference type="InterPro" id="IPR001584">
    <property type="entry name" value="Integrase_cat-core"/>
</dbReference>
<feature type="non-terminal residue" evidence="3">
    <location>
        <position position="1"/>
    </location>
</feature>
<accession>A0AAV2SN91</accession>
<dbReference type="PANTHER" id="PTHR37984">
    <property type="entry name" value="PROTEIN CBG26694"/>
    <property type="match status" value="1"/>
</dbReference>
<reference evidence="3 4" key="1">
    <citation type="submission" date="2024-05" db="EMBL/GenBank/DDBJ databases">
        <authorList>
            <person name="Wallberg A."/>
        </authorList>
    </citation>
    <scope>NUCLEOTIDE SEQUENCE [LARGE SCALE GENOMIC DNA]</scope>
</reference>
<dbReference type="PROSITE" id="PS50994">
    <property type="entry name" value="INTEGRASE"/>
    <property type="match status" value="1"/>
</dbReference>
<dbReference type="Pfam" id="PF00665">
    <property type="entry name" value="rve"/>
    <property type="match status" value="1"/>
</dbReference>
<feature type="domain" description="Integrase catalytic" evidence="2">
    <location>
        <begin position="136"/>
        <end position="291"/>
    </location>
</feature>
<dbReference type="SUPFAM" id="SSF53098">
    <property type="entry name" value="Ribonuclease H-like"/>
    <property type="match status" value="1"/>
</dbReference>